<evidence type="ECO:0000256" key="6">
    <source>
        <dbReference type="SAM" id="MobiDB-lite"/>
    </source>
</evidence>
<accession>A0ABN1P9I7</accession>
<dbReference type="PANTHER" id="PTHR30246:SF1">
    <property type="entry name" value="2-DEHYDRO-3-DEOXY-6-PHOSPHOGALACTONATE ALDOLASE-RELATED"/>
    <property type="match status" value="1"/>
</dbReference>
<comment type="subunit">
    <text evidence="3">Homotrimer.</text>
</comment>
<comment type="pathway">
    <text evidence="1">Carbohydrate acid metabolism.</text>
</comment>
<dbReference type="EMBL" id="BAAAID010000010">
    <property type="protein sequence ID" value="GAA0924626.1"/>
    <property type="molecule type" value="Genomic_DNA"/>
</dbReference>
<evidence type="ECO:0000313" key="9">
    <source>
        <dbReference type="Proteomes" id="UP001500418"/>
    </source>
</evidence>
<dbReference type="SUPFAM" id="SSF51569">
    <property type="entry name" value="Aldolase"/>
    <property type="match status" value="1"/>
</dbReference>
<evidence type="ECO:0000256" key="5">
    <source>
        <dbReference type="ARBA" id="ARBA00023277"/>
    </source>
</evidence>
<feature type="compositionally biased region" description="Low complexity" evidence="6">
    <location>
        <begin position="253"/>
        <end position="266"/>
    </location>
</feature>
<dbReference type="InterPro" id="IPR029056">
    <property type="entry name" value="Ribokinase-like"/>
</dbReference>
<gene>
    <name evidence="8" type="ORF">GCM10009575_021950</name>
</gene>
<reference evidence="8 9" key="1">
    <citation type="journal article" date="2019" name="Int. J. Syst. Evol. Microbiol.">
        <title>The Global Catalogue of Microorganisms (GCM) 10K type strain sequencing project: providing services to taxonomists for standard genome sequencing and annotation.</title>
        <authorList>
            <consortium name="The Broad Institute Genomics Platform"/>
            <consortium name="The Broad Institute Genome Sequencing Center for Infectious Disease"/>
            <person name="Wu L."/>
            <person name="Ma J."/>
        </authorList>
    </citation>
    <scope>NUCLEOTIDE SEQUENCE [LARGE SCALE GENOMIC DNA]</scope>
    <source>
        <strain evidence="8 9">JCM 11444</strain>
    </source>
</reference>
<feature type="compositionally biased region" description="Basic and acidic residues" evidence="6">
    <location>
        <begin position="228"/>
        <end position="237"/>
    </location>
</feature>
<keyword evidence="9" id="KW-1185">Reference proteome</keyword>
<dbReference type="InterPro" id="IPR011611">
    <property type="entry name" value="PfkB_dom"/>
</dbReference>
<organism evidence="8 9">
    <name type="scientific">Streptomyces rhizosphaericus</name>
    <dbReference type="NCBI Taxonomy" id="114699"/>
    <lineage>
        <taxon>Bacteria</taxon>
        <taxon>Bacillati</taxon>
        <taxon>Actinomycetota</taxon>
        <taxon>Actinomycetes</taxon>
        <taxon>Kitasatosporales</taxon>
        <taxon>Streptomycetaceae</taxon>
        <taxon>Streptomyces</taxon>
        <taxon>Streptomyces violaceusniger group</taxon>
    </lineage>
</organism>
<dbReference type="Proteomes" id="UP001500418">
    <property type="component" value="Unassembled WGS sequence"/>
</dbReference>
<comment type="similarity">
    <text evidence="2">Belongs to the KHG/KDPG aldolase family.</text>
</comment>
<keyword evidence="5" id="KW-0119">Carbohydrate metabolism</keyword>
<evidence type="ECO:0000256" key="1">
    <source>
        <dbReference type="ARBA" id="ARBA00004761"/>
    </source>
</evidence>
<dbReference type="CDD" id="cd00452">
    <property type="entry name" value="KDPG_aldolase"/>
    <property type="match status" value="1"/>
</dbReference>
<protein>
    <recommendedName>
        <fullName evidence="7">Carbohydrate kinase PfkB domain-containing protein</fullName>
    </recommendedName>
</protein>
<feature type="region of interest" description="Disordered" evidence="6">
    <location>
        <begin position="191"/>
        <end position="282"/>
    </location>
</feature>
<dbReference type="Gene3D" id="3.20.20.70">
    <property type="entry name" value="Aldolase class I"/>
    <property type="match status" value="1"/>
</dbReference>
<name>A0ABN1P9I7_9ACTN</name>
<feature type="compositionally biased region" description="Pro residues" evidence="6">
    <location>
        <begin position="215"/>
        <end position="224"/>
    </location>
</feature>
<evidence type="ECO:0000313" key="8">
    <source>
        <dbReference type="EMBL" id="GAA0924626.1"/>
    </source>
</evidence>
<evidence type="ECO:0000259" key="7">
    <source>
        <dbReference type="Pfam" id="PF00294"/>
    </source>
</evidence>
<dbReference type="InterPro" id="IPR000887">
    <property type="entry name" value="Aldlse_KDPG_KHG"/>
</dbReference>
<dbReference type="PANTHER" id="PTHR30246">
    <property type="entry name" value="2-KETO-3-DEOXY-6-PHOSPHOGLUCONATE ALDOLASE"/>
    <property type="match status" value="1"/>
</dbReference>
<dbReference type="Gene3D" id="3.40.1190.20">
    <property type="match status" value="1"/>
</dbReference>
<keyword evidence="4" id="KW-0456">Lyase</keyword>
<evidence type="ECO:0000256" key="4">
    <source>
        <dbReference type="ARBA" id="ARBA00023239"/>
    </source>
</evidence>
<dbReference type="Pfam" id="PF01081">
    <property type="entry name" value="Aldolase"/>
    <property type="match status" value="1"/>
</dbReference>
<sequence length="475" mass="48527">MDLRAALAAHRLVAIVRGSDPEAALRTVLTLADEGIELIEVSLTTGDALTVIERARKALGPGRPLGAGTVLTADDARAAHRAGADFAVTPGLGEGMSTARELGLPVLAGVMTPTEVIGARALGAEALKIFPAAQAGGPGYLKALRGPFPDEVFVPVGGVDEAAARAYLAAGATAVGIGSPLIGDAPTAAVRTPCAPAHEPSTPRPGRPPHDRGPAPHPPRPPRPGRGHPLDRRDPGTRRHPRGPSADGPPGPRRALADAGRAARPAGRGGTRGGPARHLDRRRGHRDLSARAGLHHHLAGAARGGCPPRPAHERRHAISFDVNHRPALWPDGTAATVLRDPAGRAGIVFVGLDEARHLWGADLDAGGVRELLPRPRLLVVKDGGRGATALDGDGRVVTVPAPRTEVVEPVGAGDAFAAGFLAGLLRGGALTSALRLGHITAASALGVTGDHGPLPDAATVERLLGLTERAWAARA</sequence>
<dbReference type="InterPro" id="IPR013785">
    <property type="entry name" value="Aldolase_TIM"/>
</dbReference>
<evidence type="ECO:0000256" key="3">
    <source>
        <dbReference type="ARBA" id="ARBA00011233"/>
    </source>
</evidence>
<feature type="domain" description="Carbohydrate kinase PfkB" evidence="7">
    <location>
        <begin position="316"/>
        <end position="456"/>
    </location>
</feature>
<comment type="caution">
    <text evidence="8">The sequence shown here is derived from an EMBL/GenBank/DDBJ whole genome shotgun (WGS) entry which is preliminary data.</text>
</comment>
<proteinExistence type="inferred from homology"/>
<dbReference type="Pfam" id="PF00294">
    <property type="entry name" value="PfkB"/>
    <property type="match status" value="1"/>
</dbReference>
<dbReference type="SUPFAM" id="SSF53613">
    <property type="entry name" value="Ribokinase-like"/>
    <property type="match status" value="1"/>
</dbReference>
<evidence type="ECO:0000256" key="2">
    <source>
        <dbReference type="ARBA" id="ARBA00006906"/>
    </source>
</evidence>